<evidence type="ECO:0000313" key="3">
    <source>
        <dbReference type="Proteomes" id="UP000824120"/>
    </source>
</evidence>
<accession>A0A9J5YHF9</accession>
<dbReference type="AlphaFoldDB" id="A0A9J5YHF9"/>
<dbReference type="PANTHER" id="PTHR33180:SF31">
    <property type="entry name" value="POLYPROTEIN PROTEIN"/>
    <property type="match status" value="1"/>
</dbReference>
<protein>
    <recommendedName>
        <fullName evidence="1">Putative plant transposon protein domain-containing protein</fullName>
    </recommendedName>
</protein>
<dbReference type="Pfam" id="PF20167">
    <property type="entry name" value="Transposase_32"/>
    <property type="match status" value="1"/>
</dbReference>
<organism evidence="2 3">
    <name type="scientific">Solanum commersonii</name>
    <name type="common">Commerson's wild potato</name>
    <name type="synonym">Commerson's nightshade</name>
    <dbReference type="NCBI Taxonomy" id="4109"/>
    <lineage>
        <taxon>Eukaryota</taxon>
        <taxon>Viridiplantae</taxon>
        <taxon>Streptophyta</taxon>
        <taxon>Embryophyta</taxon>
        <taxon>Tracheophyta</taxon>
        <taxon>Spermatophyta</taxon>
        <taxon>Magnoliopsida</taxon>
        <taxon>eudicotyledons</taxon>
        <taxon>Gunneridae</taxon>
        <taxon>Pentapetalae</taxon>
        <taxon>asterids</taxon>
        <taxon>lamiids</taxon>
        <taxon>Solanales</taxon>
        <taxon>Solanaceae</taxon>
        <taxon>Solanoideae</taxon>
        <taxon>Solaneae</taxon>
        <taxon>Solanum</taxon>
    </lineage>
</organism>
<dbReference type="InterPro" id="IPR046796">
    <property type="entry name" value="Transposase_32_dom"/>
</dbReference>
<proteinExistence type="predicted"/>
<dbReference type="EMBL" id="JACXVP010000006">
    <property type="protein sequence ID" value="KAG5599705.1"/>
    <property type="molecule type" value="Genomic_DNA"/>
</dbReference>
<evidence type="ECO:0000313" key="2">
    <source>
        <dbReference type="EMBL" id="KAG5599705.1"/>
    </source>
</evidence>
<evidence type="ECO:0000259" key="1">
    <source>
        <dbReference type="Pfam" id="PF20167"/>
    </source>
</evidence>
<reference evidence="2 3" key="1">
    <citation type="submission" date="2020-09" db="EMBL/GenBank/DDBJ databases">
        <title>De no assembly of potato wild relative species, Solanum commersonii.</title>
        <authorList>
            <person name="Cho K."/>
        </authorList>
    </citation>
    <scope>NUCLEOTIDE SEQUENCE [LARGE SCALE GENOMIC DNA]</scope>
    <source>
        <strain evidence="2">LZ3.2</strain>
        <tissue evidence="2">Leaf</tissue>
    </source>
</reference>
<gene>
    <name evidence="2" type="ORF">H5410_031075</name>
</gene>
<feature type="domain" description="Putative plant transposon protein" evidence="1">
    <location>
        <begin position="49"/>
        <end position="151"/>
    </location>
</feature>
<keyword evidence="3" id="KW-1185">Reference proteome</keyword>
<dbReference type="PANTHER" id="PTHR33180">
    <property type="entry name" value="PHOTOSYSTEM II CP43 REACTION CENTER PROTEIN"/>
    <property type="match status" value="1"/>
</dbReference>
<comment type="caution">
    <text evidence="2">The sequence shown here is derived from an EMBL/GenBank/DDBJ whole genome shotgun (WGS) entry which is preliminary data.</text>
</comment>
<name>A0A9J5YHF9_SOLCO</name>
<sequence>MARVPPVIPPPRFLNRLKGNGLQTILEEKLLSTEGLEGKYSDVRDTLQFHMFDQFTNPRGPYIPSWVWEFYTTYSELVPKSKKKASEFRPIKSVIVRGKEVRCNSEYINTVLDKAFHSSCPYGGFSVTQSLEELKGWLTPLILDTTPRWIEA</sequence>
<dbReference type="Proteomes" id="UP000824120">
    <property type="component" value="Chromosome 6"/>
</dbReference>